<reference evidence="4" key="2">
    <citation type="submission" date="2023-04" db="EMBL/GenBank/DDBJ databases">
        <authorList>
            <person name="Bruccoleri R.E."/>
            <person name="Oakeley E.J."/>
            <person name="Faust A.-M."/>
            <person name="Dessus-Babus S."/>
            <person name="Altorfer M."/>
            <person name="Burckhardt D."/>
            <person name="Oertli M."/>
            <person name="Naumann U."/>
            <person name="Petersen F."/>
            <person name="Wong J."/>
        </authorList>
    </citation>
    <scope>NUCLEOTIDE SEQUENCE</scope>
    <source>
        <strain evidence="4">GSM-AAB239-AS_SAM_17_03QT</strain>
        <tissue evidence="4">Leaf</tissue>
    </source>
</reference>
<dbReference type="Proteomes" id="UP001140949">
    <property type="component" value="Unassembled WGS sequence"/>
</dbReference>
<keyword evidence="3" id="KW-0687">Ribonucleoprotein</keyword>
<evidence type="ECO:0000256" key="2">
    <source>
        <dbReference type="ARBA" id="ARBA00022980"/>
    </source>
</evidence>
<dbReference type="AlphaFoldDB" id="A0AAX6GY26"/>
<dbReference type="CDD" id="cd00364">
    <property type="entry name" value="Ribosomal_uS17"/>
    <property type="match status" value="1"/>
</dbReference>
<dbReference type="GO" id="GO:0003735">
    <property type="term" value="F:structural constituent of ribosome"/>
    <property type="evidence" value="ECO:0007669"/>
    <property type="project" value="InterPro"/>
</dbReference>
<proteinExistence type="inferred from homology"/>
<evidence type="ECO:0000256" key="3">
    <source>
        <dbReference type="ARBA" id="ARBA00023274"/>
    </source>
</evidence>
<dbReference type="GO" id="GO:0006412">
    <property type="term" value="P:translation"/>
    <property type="evidence" value="ECO:0007669"/>
    <property type="project" value="InterPro"/>
</dbReference>
<dbReference type="EMBL" id="JANAVB010015397">
    <property type="protein sequence ID" value="KAJ6833228.1"/>
    <property type="molecule type" value="Genomic_DNA"/>
</dbReference>
<accession>A0AAX6GY26</accession>
<evidence type="ECO:0000313" key="4">
    <source>
        <dbReference type="EMBL" id="KAJ6833228.1"/>
    </source>
</evidence>
<name>A0AAX6GY26_IRIPA</name>
<dbReference type="GO" id="GO:0022627">
    <property type="term" value="C:cytosolic small ribosomal subunit"/>
    <property type="evidence" value="ECO:0007669"/>
    <property type="project" value="TreeGrafter"/>
</dbReference>
<evidence type="ECO:0000256" key="1">
    <source>
        <dbReference type="ARBA" id="ARBA00010254"/>
    </source>
</evidence>
<protein>
    <submittedName>
        <fullName evidence="4">40S ribosomal protein S11</fullName>
    </submittedName>
</protein>
<dbReference type="SUPFAM" id="SSF50249">
    <property type="entry name" value="Nucleic acid-binding proteins"/>
    <property type="match status" value="1"/>
</dbReference>
<keyword evidence="2 4" id="KW-0689">Ribosomal protein</keyword>
<dbReference type="Gene3D" id="2.40.50.1000">
    <property type="match status" value="1"/>
</dbReference>
<dbReference type="InterPro" id="IPR000266">
    <property type="entry name" value="Ribosomal_uS17"/>
</dbReference>
<dbReference type="PANTHER" id="PTHR10744:SF9">
    <property type="entry name" value="40S RIBOSOMAL PROTEIN S11-RELATED"/>
    <property type="match status" value="1"/>
</dbReference>
<dbReference type="InterPro" id="IPR012340">
    <property type="entry name" value="NA-bd_OB-fold"/>
</dbReference>
<reference evidence="4" key="1">
    <citation type="journal article" date="2023" name="GigaByte">
        <title>Genome assembly of the bearded iris, Iris pallida Lam.</title>
        <authorList>
            <person name="Bruccoleri R.E."/>
            <person name="Oakeley E.J."/>
            <person name="Faust A.M.E."/>
            <person name="Altorfer M."/>
            <person name="Dessus-Babus S."/>
            <person name="Burckhardt D."/>
            <person name="Oertli M."/>
            <person name="Naumann U."/>
            <person name="Petersen F."/>
            <person name="Wong J."/>
        </authorList>
    </citation>
    <scope>NUCLEOTIDE SEQUENCE</scope>
    <source>
        <strain evidence="4">GSM-AAB239-AS_SAM_17_03QT</strain>
    </source>
</reference>
<organism evidence="4 5">
    <name type="scientific">Iris pallida</name>
    <name type="common">Sweet iris</name>
    <dbReference type="NCBI Taxonomy" id="29817"/>
    <lineage>
        <taxon>Eukaryota</taxon>
        <taxon>Viridiplantae</taxon>
        <taxon>Streptophyta</taxon>
        <taxon>Embryophyta</taxon>
        <taxon>Tracheophyta</taxon>
        <taxon>Spermatophyta</taxon>
        <taxon>Magnoliopsida</taxon>
        <taxon>Liliopsida</taxon>
        <taxon>Asparagales</taxon>
        <taxon>Iridaceae</taxon>
        <taxon>Iridoideae</taxon>
        <taxon>Irideae</taxon>
        <taxon>Iris</taxon>
    </lineage>
</organism>
<sequence length="79" mass="9038">MNRTIILSRNYQHYVKKYQRYEKRHSNIAAHVSPYFRVKKRDHVIIRQCSPLSKTVRINVLRGIPAGSTGGGKKASSAV</sequence>
<dbReference type="PANTHER" id="PTHR10744">
    <property type="entry name" value="40S RIBOSOMAL PROTEIN S11 FAMILY MEMBER"/>
    <property type="match status" value="1"/>
</dbReference>
<dbReference type="Pfam" id="PF00366">
    <property type="entry name" value="Ribosomal_S17"/>
    <property type="match status" value="1"/>
</dbReference>
<comment type="caution">
    <text evidence="4">The sequence shown here is derived from an EMBL/GenBank/DDBJ whole genome shotgun (WGS) entry which is preliminary data.</text>
</comment>
<gene>
    <name evidence="4" type="ORF">M6B38_341595</name>
</gene>
<dbReference type="PRINTS" id="PR00973">
    <property type="entry name" value="RIBOSOMALS17"/>
</dbReference>
<evidence type="ECO:0000313" key="5">
    <source>
        <dbReference type="Proteomes" id="UP001140949"/>
    </source>
</evidence>
<comment type="similarity">
    <text evidence="1">Belongs to the universal ribosomal protein uS17 family.</text>
</comment>
<keyword evidence="5" id="KW-1185">Reference proteome</keyword>